<name>X0SCI7_9ZZZZ</name>
<reference evidence="3" key="1">
    <citation type="journal article" date="2014" name="Front. Microbiol.">
        <title>High frequency of phylogenetically diverse reductive dehalogenase-homologous genes in deep subseafloor sedimentary metagenomes.</title>
        <authorList>
            <person name="Kawai M."/>
            <person name="Futagami T."/>
            <person name="Toyoda A."/>
            <person name="Takaki Y."/>
            <person name="Nishi S."/>
            <person name="Hori S."/>
            <person name="Arai W."/>
            <person name="Tsubouchi T."/>
            <person name="Morono Y."/>
            <person name="Uchiyama I."/>
            <person name="Ito T."/>
            <person name="Fujiyama A."/>
            <person name="Inagaki F."/>
            <person name="Takami H."/>
        </authorList>
    </citation>
    <scope>NUCLEOTIDE SEQUENCE</scope>
    <source>
        <strain evidence="3">Expedition CK06-06</strain>
    </source>
</reference>
<dbReference type="Pfam" id="PF01979">
    <property type="entry name" value="Amidohydro_1"/>
    <property type="match status" value="1"/>
</dbReference>
<dbReference type="InterPro" id="IPR050287">
    <property type="entry name" value="MTA/SAH_deaminase"/>
</dbReference>
<dbReference type="InterPro" id="IPR032466">
    <property type="entry name" value="Metal_Hydrolase"/>
</dbReference>
<dbReference type="PANTHER" id="PTHR43794:SF11">
    <property type="entry name" value="AMIDOHYDROLASE-RELATED DOMAIN-CONTAINING PROTEIN"/>
    <property type="match status" value="1"/>
</dbReference>
<feature type="non-terminal residue" evidence="3">
    <location>
        <position position="1"/>
    </location>
</feature>
<dbReference type="Gene3D" id="3.20.20.140">
    <property type="entry name" value="Metal-dependent hydrolases"/>
    <property type="match status" value="1"/>
</dbReference>
<dbReference type="InterPro" id="IPR006680">
    <property type="entry name" value="Amidohydro-rel"/>
</dbReference>
<gene>
    <name evidence="3" type="ORF">S01H1_06117</name>
</gene>
<feature type="domain" description="Amidohydrolase-related" evidence="2">
    <location>
        <begin position="5"/>
        <end position="176"/>
    </location>
</feature>
<dbReference type="GO" id="GO:0016810">
    <property type="term" value="F:hydrolase activity, acting on carbon-nitrogen (but not peptide) bonds"/>
    <property type="evidence" value="ECO:0007669"/>
    <property type="project" value="InterPro"/>
</dbReference>
<evidence type="ECO:0000259" key="2">
    <source>
        <dbReference type="Pfam" id="PF01979"/>
    </source>
</evidence>
<dbReference type="SUPFAM" id="SSF51338">
    <property type="entry name" value="Composite domain of metallo-dependent hydrolases"/>
    <property type="match status" value="1"/>
</dbReference>
<sequence length="210" mass="22570">GNTDVEVLADLGILGPRYMSVHSVWISEEEIKLMADAKVHVIHNPVSNMYLGSGVAKIPEMRNAGINVALGSDGPASNNNQDLIQSMKFAACLHKVNKLNPAIVTAQDVLEMATINGARSLGLERKIGSIEVGKKADLIIVDMEKPHIAPVHDPVASLVYCANGSDVDTVIVNGKVLMENRKVLSLDEHKVMEKANESAEKLLDEANISS</sequence>
<evidence type="ECO:0000313" key="3">
    <source>
        <dbReference type="EMBL" id="GAF78734.1"/>
    </source>
</evidence>
<organism evidence="3">
    <name type="scientific">marine sediment metagenome</name>
    <dbReference type="NCBI Taxonomy" id="412755"/>
    <lineage>
        <taxon>unclassified sequences</taxon>
        <taxon>metagenomes</taxon>
        <taxon>ecological metagenomes</taxon>
    </lineage>
</organism>
<dbReference type="PANTHER" id="PTHR43794">
    <property type="entry name" value="AMINOHYDROLASE SSNA-RELATED"/>
    <property type="match status" value="1"/>
</dbReference>
<dbReference type="SUPFAM" id="SSF51556">
    <property type="entry name" value="Metallo-dependent hydrolases"/>
    <property type="match status" value="1"/>
</dbReference>
<dbReference type="InterPro" id="IPR011059">
    <property type="entry name" value="Metal-dep_hydrolase_composite"/>
</dbReference>
<accession>X0SCI7</accession>
<comment type="caution">
    <text evidence="3">The sequence shown here is derived from an EMBL/GenBank/DDBJ whole genome shotgun (WGS) entry which is preliminary data.</text>
</comment>
<evidence type="ECO:0000256" key="1">
    <source>
        <dbReference type="ARBA" id="ARBA00022801"/>
    </source>
</evidence>
<dbReference type="EMBL" id="BARS01003175">
    <property type="protein sequence ID" value="GAF78734.1"/>
    <property type="molecule type" value="Genomic_DNA"/>
</dbReference>
<dbReference type="AlphaFoldDB" id="X0SCI7"/>
<protein>
    <recommendedName>
        <fullName evidence="2">Amidohydrolase-related domain-containing protein</fullName>
    </recommendedName>
</protein>
<proteinExistence type="predicted"/>
<keyword evidence="1" id="KW-0378">Hydrolase</keyword>